<organism evidence="1 2">
    <name type="scientific">Catenovulum adriaticum</name>
    <dbReference type="NCBI Taxonomy" id="2984846"/>
    <lineage>
        <taxon>Bacteria</taxon>
        <taxon>Pseudomonadati</taxon>
        <taxon>Pseudomonadota</taxon>
        <taxon>Gammaproteobacteria</taxon>
        <taxon>Alteromonadales</taxon>
        <taxon>Alteromonadaceae</taxon>
        <taxon>Catenovulum</taxon>
    </lineage>
</organism>
<dbReference type="Gene3D" id="3.40.50.620">
    <property type="entry name" value="HUPs"/>
    <property type="match status" value="1"/>
</dbReference>
<dbReference type="InterPro" id="IPR052188">
    <property type="entry name" value="Ni-pincer_cofactor_biosynth"/>
</dbReference>
<dbReference type="EMBL" id="CP109967">
    <property type="protein sequence ID" value="WAJ72273.1"/>
    <property type="molecule type" value="Genomic_DNA"/>
</dbReference>
<reference evidence="1" key="1">
    <citation type="submission" date="2022-10" db="EMBL/GenBank/DDBJ databases">
        <title>Catenovulum adriacola sp. nov. isolated in the Harbour of Susak.</title>
        <authorList>
            <person name="Schoch T."/>
            <person name="Reich S.J."/>
            <person name="Stoeferle S."/>
            <person name="Flaiz M."/>
            <person name="Kazda M."/>
            <person name="Riedel C.U."/>
            <person name="Duerre P."/>
        </authorList>
    </citation>
    <scope>NUCLEOTIDE SEQUENCE</scope>
    <source>
        <strain evidence="1">TS8</strain>
        <plasmid evidence="1">pCadTS8_2</plasmid>
    </source>
</reference>
<dbReference type="PANTHER" id="PTHR43169:SF2">
    <property type="entry name" value="NAD_GMP SYNTHASE DOMAIN-CONTAINING PROTEIN"/>
    <property type="match status" value="1"/>
</dbReference>
<keyword evidence="2" id="KW-1185">Reference proteome</keyword>
<dbReference type="PIRSF" id="PIRSF006661">
    <property type="entry name" value="PP-lp_UCP006661"/>
    <property type="match status" value="1"/>
</dbReference>
<dbReference type="Proteomes" id="UP001163726">
    <property type="component" value="Plasmid pCadTS8_2"/>
</dbReference>
<accession>A0ABY7ARW6</accession>
<dbReference type="SUPFAM" id="SSF52402">
    <property type="entry name" value="Adenine nucleotide alpha hydrolases-like"/>
    <property type="match status" value="1"/>
</dbReference>
<evidence type="ECO:0000313" key="2">
    <source>
        <dbReference type="Proteomes" id="UP001163726"/>
    </source>
</evidence>
<dbReference type="RefSeq" id="WP_268076988.1">
    <property type="nucleotide sequence ID" value="NZ_CP109967.1"/>
</dbReference>
<dbReference type="InterPro" id="IPR014729">
    <property type="entry name" value="Rossmann-like_a/b/a_fold"/>
</dbReference>
<proteinExistence type="predicted"/>
<keyword evidence="1" id="KW-0614">Plasmid</keyword>
<evidence type="ECO:0008006" key="3">
    <source>
        <dbReference type="Google" id="ProtNLM"/>
    </source>
</evidence>
<protein>
    <recommendedName>
        <fullName evidence="3">Adenine nucleotide alpha hydrolase</fullName>
    </recommendedName>
</protein>
<dbReference type="PANTHER" id="PTHR43169">
    <property type="entry name" value="EXSB FAMILY PROTEIN"/>
    <property type="match status" value="1"/>
</dbReference>
<gene>
    <name evidence="1" type="ORF">OLW01_16150</name>
</gene>
<evidence type="ECO:0000313" key="1">
    <source>
        <dbReference type="EMBL" id="WAJ72273.1"/>
    </source>
</evidence>
<name>A0ABY7ARW6_9ALTE</name>
<sequence>MSILQKLDQLIAQLNQYQNLSIAISGGIDSMLLCYVAHAYSSAKVLAVHAASPAVPKAAFERVERFAREQNWPLKIIDANEFSDPDYLKNPANRCYFCKSNLYSRVASVSVGAIASGTNMDDLSDYRPGLKAATENKVVHPYVDAQLKKSDIYALAEHLNIKDLERLPAQPCLASRVETGLNIVAEDLSFIDHCETQVRQFLPNIADVRTRMTHSGVYVELSELPPQQILSQLSQLIKQICQSNDYLFAGVRLYQKGSAFLTEDKFYAAV</sequence>
<geneLocation type="plasmid" evidence="1 2">
    <name>pCadTS8_2</name>
</geneLocation>
<dbReference type="InterPro" id="IPR005232">
    <property type="entry name" value="LarE"/>
</dbReference>